<name>A0AAD6VCT3_9AGAR</name>
<dbReference type="AlphaFoldDB" id="A0AAD6VCT3"/>
<keyword evidence="2" id="KW-1185">Reference proteome</keyword>
<evidence type="ECO:0000313" key="2">
    <source>
        <dbReference type="Proteomes" id="UP001219525"/>
    </source>
</evidence>
<sequence>MSASSKISHSLPGPPSLQRVTPAFASLPRVLAEKHAASALHNASASARAPPLCPSPVRHISMVPLPLCWEGMPAQTPIYEVGAAAAAKAYANTRLVLPWRLEL</sequence>
<organism evidence="1 2">
    <name type="scientific">Mycena pura</name>
    <dbReference type="NCBI Taxonomy" id="153505"/>
    <lineage>
        <taxon>Eukaryota</taxon>
        <taxon>Fungi</taxon>
        <taxon>Dikarya</taxon>
        <taxon>Basidiomycota</taxon>
        <taxon>Agaricomycotina</taxon>
        <taxon>Agaricomycetes</taxon>
        <taxon>Agaricomycetidae</taxon>
        <taxon>Agaricales</taxon>
        <taxon>Marasmiineae</taxon>
        <taxon>Mycenaceae</taxon>
        <taxon>Mycena</taxon>
    </lineage>
</organism>
<comment type="caution">
    <text evidence="1">The sequence shown here is derived from an EMBL/GenBank/DDBJ whole genome shotgun (WGS) entry which is preliminary data.</text>
</comment>
<accession>A0AAD6VCT3</accession>
<protein>
    <submittedName>
        <fullName evidence="1">Uncharacterized protein</fullName>
    </submittedName>
</protein>
<dbReference type="Proteomes" id="UP001219525">
    <property type="component" value="Unassembled WGS sequence"/>
</dbReference>
<evidence type="ECO:0000313" key="1">
    <source>
        <dbReference type="EMBL" id="KAJ7208902.1"/>
    </source>
</evidence>
<reference evidence="1" key="1">
    <citation type="submission" date="2023-03" db="EMBL/GenBank/DDBJ databases">
        <title>Massive genome expansion in bonnet fungi (Mycena s.s.) driven by repeated elements and novel gene families across ecological guilds.</title>
        <authorList>
            <consortium name="Lawrence Berkeley National Laboratory"/>
            <person name="Harder C.B."/>
            <person name="Miyauchi S."/>
            <person name="Viragh M."/>
            <person name="Kuo A."/>
            <person name="Thoen E."/>
            <person name="Andreopoulos B."/>
            <person name="Lu D."/>
            <person name="Skrede I."/>
            <person name="Drula E."/>
            <person name="Henrissat B."/>
            <person name="Morin E."/>
            <person name="Kohler A."/>
            <person name="Barry K."/>
            <person name="LaButti K."/>
            <person name="Morin E."/>
            <person name="Salamov A."/>
            <person name="Lipzen A."/>
            <person name="Mereny Z."/>
            <person name="Hegedus B."/>
            <person name="Baldrian P."/>
            <person name="Stursova M."/>
            <person name="Weitz H."/>
            <person name="Taylor A."/>
            <person name="Grigoriev I.V."/>
            <person name="Nagy L.G."/>
            <person name="Martin F."/>
            <person name="Kauserud H."/>
        </authorList>
    </citation>
    <scope>NUCLEOTIDE SEQUENCE</scope>
    <source>
        <strain evidence="1">9144</strain>
    </source>
</reference>
<gene>
    <name evidence="1" type="ORF">GGX14DRAFT_566599</name>
</gene>
<proteinExistence type="predicted"/>
<dbReference type="EMBL" id="JARJCW010000032">
    <property type="protein sequence ID" value="KAJ7208902.1"/>
    <property type="molecule type" value="Genomic_DNA"/>
</dbReference>